<feature type="region of interest" description="Disordered" evidence="3">
    <location>
        <begin position="44"/>
        <end position="90"/>
    </location>
</feature>
<dbReference type="Pfam" id="PF02234">
    <property type="entry name" value="CDI"/>
    <property type="match status" value="1"/>
</dbReference>
<dbReference type="GO" id="GO:0051726">
    <property type="term" value="P:regulation of cell cycle"/>
    <property type="evidence" value="ECO:0007669"/>
    <property type="project" value="InterPro"/>
</dbReference>
<dbReference type="AlphaFoldDB" id="A0AAV8YEE1"/>
<protein>
    <recommendedName>
        <fullName evidence="4">Cyclin-dependent kinase inhibitor domain-containing protein</fullName>
    </recommendedName>
</protein>
<sequence>MRGIYRELIYRAFRYYHIEGVQLLRDHSETADPLGQDNFMAHKNHVRPTSEGNSTDHVTEDGNPPRSEDQSRHRKTNARRRLDFDDDDVANETSDVTDFLSLSSEEIHRRRQKAIEKWNFDFENEVPLDGDWEWQRVPVPSVENKEVVSSMEKRCSENRTV</sequence>
<evidence type="ECO:0000256" key="1">
    <source>
        <dbReference type="ARBA" id="ARBA00006726"/>
    </source>
</evidence>
<dbReference type="GO" id="GO:0004861">
    <property type="term" value="F:cyclin-dependent protein serine/threonine kinase inhibitor activity"/>
    <property type="evidence" value="ECO:0007669"/>
    <property type="project" value="InterPro"/>
</dbReference>
<accession>A0AAV8YEE1</accession>
<comment type="similarity">
    <text evidence="1">Belongs to the CDI family.</text>
</comment>
<feature type="domain" description="Cyclin-dependent kinase inhibitor" evidence="4">
    <location>
        <begin position="105"/>
        <end position="137"/>
    </location>
</feature>
<reference evidence="5" key="1">
    <citation type="journal article" date="2023" name="Insect Mol. Biol.">
        <title>Genome sequencing provides insights into the evolution of gene families encoding plant cell wall-degrading enzymes in longhorned beetles.</title>
        <authorList>
            <person name="Shin N.R."/>
            <person name="Okamura Y."/>
            <person name="Kirsch R."/>
            <person name="Pauchet Y."/>
        </authorList>
    </citation>
    <scope>NUCLEOTIDE SEQUENCE</scope>
    <source>
        <strain evidence="5">AMC_N1</strain>
    </source>
</reference>
<evidence type="ECO:0000256" key="2">
    <source>
        <dbReference type="ARBA" id="ARBA00023013"/>
    </source>
</evidence>
<proteinExistence type="inferred from homology"/>
<dbReference type="EMBL" id="JAPWTK010000112">
    <property type="protein sequence ID" value="KAJ8949713.1"/>
    <property type="molecule type" value="Genomic_DNA"/>
</dbReference>
<keyword evidence="6" id="KW-1185">Reference proteome</keyword>
<dbReference type="GO" id="GO:0005634">
    <property type="term" value="C:nucleus"/>
    <property type="evidence" value="ECO:0007669"/>
    <property type="project" value="InterPro"/>
</dbReference>
<evidence type="ECO:0000256" key="3">
    <source>
        <dbReference type="SAM" id="MobiDB-lite"/>
    </source>
</evidence>
<dbReference type="InterPro" id="IPR044898">
    <property type="entry name" value="CDI_dom_sf"/>
</dbReference>
<keyword evidence="2" id="KW-0649">Protein kinase inhibitor</keyword>
<dbReference type="Proteomes" id="UP001162162">
    <property type="component" value="Unassembled WGS sequence"/>
</dbReference>
<evidence type="ECO:0000313" key="6">
    <source>
        <dbReference type="Proteomes" id="UP001162162"/>
    </source>
</evidence>
<dbReference type="Gene3D" id="4.10.365.10">
    <property type="entry name" value="p27"/>
    <property type="match status" value="1"/>
</dbReference>
<evidence type="ECO:0000313" key="5">
    <source>
        <dbReference type="EMBL" id="KAJ8949713.1"/>
    </source>
</evidence>
<name>A0AAV8YEE1_9CUCU</name>
<gene>
    <name evidence="5" type="ORF">NQ318_013582</name>
</gene>
<organism evidence="5 6">
    <name type="scientific">Aromia moschata</name>
    <dbReference type="NCBI Taxonomy" id="1265417"/>
    <lineage>
        <taxon>Eukaryota</taxon>
        <taxon>Metazoa</taxon>
        <taxon>Ecdysozoa</taxon>
        <taxon>Arthropoda</taxon>
        <taxon>Hexapoda</taxon>
        <taxon>Insecta</taxon>
        <taxon>Pterygota</taxon>
        <taxon>Neoptera</taxon>
        <taxon>Endopterygota</taxon>
        <taxon>Coleoptera</taxon>
        <taxon>Polyphaga</taxon>
        <taxon>Cucujiformia</taxon>
        <taxon>Chrysomeloidea</taxon>
        <taxon>Cerambycidae</taxon>
        <taxon>Cerambycinae</taxon>
        <taxon>Callichromatini</taxon>
        <taxon>Aromia</taxon>
    </lineage>
</organism>
<evidence type="ECO:0000259" key="4">
    <source>
        <dbReference type="Pfam" id="PF02234"/>
    </source>
</evidence>
<dbReference type="InterPro" id="IPR003175">
    <property type="entry name" value="CDI_dom"/>
</dbReference>
<comment type="caution">
    <text evidence="5">The sequence shown here is derived from an EMBL/GenBank/DDBJ whole genome shotgun (WGS) entry which is preliminary data.</text>
</comment>